<sequence length="217" mass="24389">MQENLTEIQKILLIDIDNCPSEINNIIGNSKIYSRIVICYGGQVPKVSLNLLCAFADMMNEKKLEIIGMQKKGKNAADFGLCFLAGRLSQQITQAEFIILSNDTDLDHAVNLLQTVGHSAQRIGTMQENQTVTEISPLKHESKSITNEIIELAQDYYQHHLNATIKKSQARPAKKETLLNSIRAFSQKKMPNVEVAIFDYLHSKGYFRISASGKVEY</sequence>
<name>I3CEQ5_9GAMM</name>
<dbReference type="OrthoDB" id="9791898at2"/>
<keyword evidence="3" id="KW-1185">Reference proteome</keyword>
<dbReference type="RefSeq" id="WP_002684687.1">
    <property type="nucleotide sequence ID" value="NZ_JH600070.1"/>
</dbReference>
<accession>I3CEQ5</accession>
<feature type="domain" description="PIN-like" evidence="1">
    <location>
        <begin position="13"/>
        <end position="117"/>
    </location>
</feature>
<dbReference type="EMBL" id="JH600070">
    <property type="protein sequence ID" value="EIJ42098.1"/>
    <property type="molecule type" value="Genomic_DNA"/>
</dbReference>
<dbReference type="HOGENOM" id="CLU_086011_0_1_6"/>
<protein>
    <recommendedName>
        <fullName evidence="1">PIN-like domain-containing protein</fullName>
    </recommendedName>
</protein>
<dbReference type="Proteomes" id="UP000005744">
    <property type="component" value="Unassembled WGS sequence"/>
</dbReference>
<dbReference type="eggNOG" id="ENOG5032VCT">
    <property type="taxonomic scope" value="Bacteria"/>
</dbReference>
<proteinExistence type="predicted"/>
<gene>
    <name evidence="2" type="ORF">BegalDRAFT_1196</name>
</gene>
<evidence type="ECO:0000259" key="1">
    <source>
        <dbReference type="Pfam" id="PF18475"/>
    </source>
</evidence>
<evidence type="ECO:0000313" key="3">
    <source>
        <dbReference type="Proteomes" id="UP000005744"/>
    </source>
</evidence>
<evidence type="ECO:0000313" key="2">
    <source>
        <dbReference type="EMBL" id="EIJ42098.1"/>
    </source>
</evidence>
<dbReference type="AlphaFoldDB" id="I3CEQ5"/>
<dbReference type="STRING" id="395493.BegalDRAFT_1196"/>
<organism evidence="2 3">
    <name type="scientific">Beggiatoa alba B18LD</name>
    <dbReference type="NCBI Taxonomy" id="395493"/>
    <lineage>
        <taxon>Bacteria</taxon>
        <taxon>Pseudomonadati</taxon>
        <taxon>Pseudomonadota</taxon>
        <taxon>Gammaproteobacteria</taxon>
        <taxon>Thiotrichales</taxon>
        <taxon>Thiotrichaceae</taxon>
        <taxon>Beggiatoa</taxon>
    </lineage>
</organism>
<reference evidence="2 3" key="1">
    <citation type="submission" date="2011-11" db="EMBL/GenBank/DDBJ databases">
        <title>Improved High-Quality Draft sequence of Beggiatoa alba B18lD.</title>
        <authorList>
            <consortium name="US DOE Joint Genome Institute"/>
            <person name="Lucas S."/>
            <person name="Han J."/>
            <person name="Lapidus A."/>
            <person name="Cheng J.-F."/>
            <person name="Goodwin L."/>
            <person name="Pitluck S."/>
            <person name="Peters L."/>
            <person name="Mikhailova N."/>
            <person name="Held B."/>
            <person name="Detter J.C."/>
            <person name="Han C."/>
            <person name="Tapia R."/>
            <person name="Land M."/>
            <person name="Hauser L."/>
            <person name="Kyrpides N."/>
            <person name="Ivanova N."/>
            <person name="Pagani I."/>
            <person name="Samuel K."/>
            <person name="Teske A."/>
            <person name="Mueller J."/>
            <person name="Woyke T."/>
        </authorList>
    </citation>
    <scope>NUCLEOTIDE SEQUENCE [LARGE SCALE GENOMIC DNA]</scope>
    <source>
        <strain evidence="2 3">B18LD</strain>
    </source>
</reference>
<dbReference type="Pfam" id="PF18475">
    <property type="entry name" value="PIN7"/>
    <property type="match status" value="1"/>
</dbReference>
<dbReference type="InterPro" id="IPR041494">
    <property type="entry name" value="PIN7"/>
</dbReference>